<keyword evidence="3" id="KW-0378">Hydrolase</keyword>
<evidence type="ECO:0000313" key="5">
    <source>
        <dbReference type="EMBL" id="MFC4230466.1"/>
    </source>
</evidence>
<dbReference type="SUPFAM" id="SSF53187">
    <property type="entry name" value="Zn-dependent exopeptidases"/>
    <property type="match status" value="1"/>
</dbReference>
<feature type="domain" description="MurNAc-LAA" evidence="4">
    <location>
        <begin position="97"/>
        <end position="289"/>
    </location>
</feature>
<evidence type="ECO:0000256" key="2">
    <source>
        <dbReference type="ARBA" id="ARBA00011901"/>
    </source>
</evidence>
<dbReference type="InterPro" id="IPR002508">
    <property type="entry name" value="MurNAc-LAA_cat"/>
</dbReference>
<gene>
    <name evidence="5" type="ORF">ACFOW1_01090</name>
</gene>
<dbReference type="EC" id="3.5.1.28" evidence="2"/>
<comment type="caution">
    <text evidence="5">The sequence shown here is derived from an EMBL/GenBank/DDBJ whole genome shotgun (WGS) entry which is preliminary data.</text>
</comment>
<keyword evidence="6" id="KW-1185">Reference proteome</keyword>
<evidence type="ECO:0000313" key="6">
    <source>
        <dbReference type="Proteomes" id="UP001595906"/>
    </source>
</evidence>
<comment type="catalytic activity">
    <reaction evidence="1">
        <text>Hydrolyzes the link between N-acetylmuramoyl residues and L-amino acid residues in certain cell-wall glycopeptides.</text>
        <dbReference type="EC" id="3.5.1.28"/>
    </reaction>
</comment>
<dbReference type="Proteomes" id="UP001595906">
    <property type="component" value="Unassembled WGS sequence"/>
</dbReference>
<dbReference type="InterPro" id="IPR050695">
    <property type="entry name" value="N-acetylmuramoyl_amidase_3"/>
</dbReference>
<protein>
    <recommendedName>
        <fullName evidence="2">N-acetylmuramoyl-L-alanine amidase</fullName>
        <ecNumber evidence="2">3.5.1.28</ecNumber>
    </recommendedName>
</protein>
<dbReference type="PANTHER" id="PTHR30404:SF0">
    <property type="entry name" value="N-ACETYLMURAMOYL-L-ALANINE AMIDASE AMIC"/>
    <property type="match status" value="1"/>
</dbReference>
<dbReference type="EMBL" id="JBHSDC010000002">
    <property type="protein sequence ID" value="MFC4230466.1"/>
    <property type="molecule type" value="Genomic_DNA"/>
</dbReference>
<organism evidence="5 6">
    <name type="scientific">Parasediminibacterium paludis</name>
    <dbReference type="NCBI Taxonomy" id="908966"/>
    <lineage>
        <taxon>Bacteria</taxon>
        <taxon>Pseudomonadati</taxon>
        <taxon>Bacteroidota</taxon>
        <taxon>Chitinophagia</taxon>
        <taxon>Chitinophagales</taxon>
        <taxon>Chitinophagaceae</taxon>
        <taxon>Parasediminibacterium</taxon>
    </lineage>
</organism>
<name>A0ABV8PT24_9BACT</name>
<proteinExistence type="predicted"/>
<evidence type="ECO:0000256" key="1">
    <source>
        <dbReference type="ARBA" id="ARBA00001561"/>
    </source>
</evidence>
<dbReference type="SMART" id="SM00646">
    <property type="entry name" value="Ami_3"/>
    <property type="match status" value="1"/>
</dbReference>
<sequence length="306" mass="34464">MIVRKYAALFLLSFLTIICTSFTTYAPNLQKSRLRKIVIDPGHGGADSGAPGKYSYEKNIALAISLKLEELLRDQMPEVELVVTRRSDIFHSPVTKANIANQAKGDLFVCIHCNSADPTRHSEFIGYETVTVGKGKKKHKVQKKQYHTYYTPNPAKGTETYIWGAHKNDDKQLAMRENQSLYLDSTSAQSVREFTKGSVEEMTAINLRTRLYFDRSKSLAETIEEELEKAGRVNRQALQRQKGIWVLQAVAMPAVLVETGYISNPEEEDYLNSKEGQETIAQSIVNAIKRYKYSLDNKTIGTSTGK</sequence>
<dbReference type="RefSeq" id="WP_379011637.1">
    <property type="nucleotide sequence ID" value="NZ_JBHSDC010000002.1"/>
</dbReference>
<dbReference type="PANTHER" id="PTHR30404">
    <property type="entry name" value="N-ACETYLMURAMOYL-L-ALANINE AMIDASE"/>
    <property type="match status" value="1"/>
</dbReference>
<accession>A0ABV8PT24</accession>
<reference evidence="6" key="1">
    <citation type="journal article" date="2019" name="Int. J. Syst. Evol. Microbiol.">
        <title>The Global Catalogue of Microorganisms (GCM) 10K type strain sequencing project: providing services to taxonomists for standard genome sequencing and annotation.</title>
        <authorList>
            <consortium name="The Broad Institute Genomics Platform"/>
            <consortium name="The Broad Institute Genome Sequencing Center for Infectious Disease"/>
            <person name="Wu L."/>
            <person name="Ma J."/>
        </authorList>
    </citation>
    <scope>NUCLEOTIDE SEQUENCE [LARGE SCALE GENOMIC DNA]</scope>
    <source>
        <strain evidence="6">CECT 8010</strain>
    </source>
</reference>
<evidence type="ECO:0000259" key="4">
    <source>
        <dbReference type="SMART" id="SM00646"/>
    </source>
</evidence>
<dbReference type="Gene3D" id="3.40.630.40">
    <property type="entry name" value="Zn-dependent exopeptidases"/>
    <property type="match status" value="1"/>
</dbReference>
<evidence type="ECO:0000256" key="3">
    <source>
        <dbReference type="ARBA" id="ARBA00022801"/>
    </source>
</evidence>
<dbReference type="CDD" id="cd02696">
    <property type="entry name" value="MurNAc-LAA"/>
    <property type="match status" value="1"/>
</dbReference>
<dbReference type="Pfam" id="PF01520">
    <property type="entry name" value="Amidase_3"/>
    <property type="match status" value="1"/>
</dbReference>